<evidence type="ECO:0000313" key="3">
    <source>
        <dbReference type="Proteomes" id="UP001237156"/>
    </source>
</evidence>
<proteinExistence type="predicted"/>
<protein>
    <submittedName>
        <fullName evidence="2">Uncharacterized protein</fullName>
    </submittedName>
</protein>
<dbReference type="RefSeq" id="WP_050715612.1">
    <property type="nucleotide sequence ID" value="NZ_JARVII010000009.1"/>
</dbReference>
<comment type="caution">
    <text evidence="2">The sequence shown here is derived from an EMBL/GenBank/DDBJ whole genome shotgun (WGS) entry which is preliminary data.</text>
</comment>
<reference evidence="2 3" key="1">
    <citation type="submission" date="2023-04" db="EMBL/GenBank/DDBJ databases">
        <title>Ottowia paracancer sp. nov., isolated from human stomach.</title>
        <authorList>
            <person name="Song Y."/>
        </authorList>
    </citation>
    <scope>NUCLEOTIDE SEQUENCE [LARGE SCALE GENOMIC DNA]</scope>
    <source>
        <strain evidence="2 3">10c7w1</strain>
    </source>
</reference>
<accession>A0AAW6RP37</accession>
<dbReference type="Proteomes" id="UP001237156">
    <property type="component" value="Unassembled WGS sequence"/>
</dbReference>
<dbReference type="Pfam" id="PF20621">
    <property type="entry name" value="DUF6806"/>
    <property type="match status" value="1"/>
</dbReference>
<organism evidence="2 3">
    <name type="scientific">Ottowia cancrivicina</name>
    <dbReference type="NCBI Taxonomy" id="3040346"/>
    <lineage>
        <taxon>Bacteria</taxon>
        <taxon>Pseudomonadati</taxon>
        <taxon>Pseudomonadota</taxon>
        <taxon>Betaproteobacteria</taxon>
        <taxon>Burkholderiales</taxon>
        <taxon>Comamonadaceae</taxon>
        <taxon>Ottowia</taxon>
    </lineage>
</organism>
<dbReference type="InterPro" id="IPR046545">
    <property type="entry name" value="DUF6806"/>
</dbReference>
<evidence type="ECO:0000313" key="2">
    <source>
        <dbReference type="EMBL" id="MDG9699295.1"/>
    </source>
</evidence>
<sequence length="213" mass="23549">MSANDNAFEIHVHGDVKLRPGTRLEAIEEALKPLWQYAGARSLAGGAASLYEEEPGIRYDTITRTLQMCWTVEGGEDFRQQLDDLCMNLNDLAEYGAPIEVSFYDVDFDEDDEDEGREARDDFVLLFIGPTPQAIMQVQRDLLVEDVVRLMERHFDSAELGGVVHAIDQLFANRFNDLTSSLDMSRPRGGSGSPGGSGNAGGHGGGRRPRHLH</sequence>
<gene>
    <name evidence="2" type="ORF">QB898_06085</name>
</gene>
<feature type="compositionally biased region" description="Gly residues" evidence="1">
    <location>
        <begin position="189"/>
        <end position="204"/>
    </location>
</feature>
<dbReference type="AlphaFoldDB" id="A0AAW6RP37"/>
<dbReference type="EMBL" id="JARVII010000009">
    <property type="protein sequence ID" value="MDG9699295.1"/>
    <property type="molecule type" value="Genomic_DNA"/>
</dbReference>
<keyword evidence="3" id="KW-1185">Reference proteome</keyword>
<evidence type="ECO:0000256" key="1">
    <source>
        <dbReference type="SAM" id="MobiDB-lite"/>
    </source>
</evidence>
<name>A0AAW6RP37_9BURK</name>
<feature type="region of interest" description="Disordered" evidence="1">
    <location>
        <begin position="182"/>
        <end position="213"/>
    </location>
</feature>